<reference evidence="12 13" key="1">
    <citation type="journal article" date="2012" name="Nat. Genet.">
        <title>The yak genome and adaptation to life at high altitude.</title>
        <authorList>
            <person name="Qiu Q."/>
            <person name="Zhang G."/>
            <person name="Ma T."/>
            <person name="Qian W."/>
            <person name="Wang J."/>
            <person name="Ye Z."/>
            <person name="Cao C."/>
            <person name="Hu Q."/>
            <person name="Kim J."/>
            <person name="Larkin D.M."/>
            <person name="Auvil L."/>
            <person name="Capitanu B."/>
            <person name="Ma J."/>
            <person name="Lewin H.A."/>
            <person name="Qian X."/>
            <person name="Lang Y."/>
            <person name="Zhou R."/>
            <person name="Wang L."/>
            <person name="Wang K."/>
            <person name="Xia J."/>
            <person name="Liao S."/>
            <person name="Pan S."/>
            <person name="Lu X."/>
            <person name="Hou H."/>
            <person name="Wang Y."/>
            <person name="Zang X."/>
            <person name="Yin Y."/>
            <person name="Ma H."/>
            <person name="Zhang J."/>
            <person name="Wang Z."/>
            <person name="Zhang Y."/>
            <person name="Zhang D."/>
            <person name="Yonezawa T."/>
            <person name="Hasegawa M."/>
            <person name="Zhong Y."/>
            <person name="Liu W."/>
            <person name="Zhang Y."/>
            <person name="Huang Z."/>
            <person name="Zhang S."/>
            <person name="Long R."/>
            <person name="Yang H."/>
            <person name="Wang J."/>
            <person name="Lenstra J.A."/>
            <person name="Cooper D.N."/>
            <person name="Wu Y."/>
            <person name="Wang J."/>
            <person name="Shi P."/>
            <person name="Wang J."/>
            <person name="Liu J."/>
        </authorList>
    </citation>
    <scope>NUCLEOTIDE SEQUENCE [LARGE SCALE GENOMIC DNA]</scope>
    <source>
        <strain evidence="13">yakQH1</strain>
    </source>
</reference>
<accession>L8ITB9</accession>
<keyword evidence="4" id="KW-0963">Cytoplasm</keyword>
<gene>
    <name evidence="12" type="ORF">M91_18157</name>
</gene>
<keyword evidence="6" id="KW-0458">Lysosome</keyword>
<evidence type="ECO:0000313" key="12">
    <source>
        <dbReference type="EMBL" id="ELR58729.1"/>
    </source>
</evidence>
<proteinExistence type="predicted"/>
<organism evidence="12 13">
    <name type="scientific">Bos mutus</name>
    <name type="common">wild yak</name>
    <dbReference type="NCBI Taxonomy" id="72004"/>
    <lineage>
        <taxon>Eukaryota</taxon>
        <taxon>Metazoa</taxon>
        <taxon>Chordata</taxon>
        <taxon>Craniata</taxon>
        <taxon>Vertebrata</taxon>
        <taxon>Euteleostomi</taxon>
        <taxon>Mammalia</taxon>
        <taxon>Eutheria</taxon>
        <taxon>Laurasiatheria</taxon>
        <taxon>Artiodactyla</taxon>
        <taxon>Ruminantia</taxon>
        <taxon>Pecora</taxon>
        <taxon>Bovidae</taxon>
        <taxon>Bovinae</taxon>
        <taxon>Bos</taxon>
    </lineage>
</organism>
<dbReference type="SMART" id="SM00584">
    <property type="entry name" value="TLDc"/>
    <property type="match status" value="1"/>
</dbReference>
<evidence type="ECO:0000256" key="4">
    <source>
        <dbReference type="ARBA" id="ARBA00022490"/>
    </source>
</evidence>
<feature type="region of interest" description="Disordered" evidence="10">
    <location>
        <begin position="65"/>
        <end position="96"/>
    </location>
</feature>
<feature type="domain" description="TLDc" evidence="11">
    <location>
        <begin position="382"/>
        <end position="550"/>
    </location>
</feature>
<dbReference type="GO" id="GO:0031929">
    <property type="term" value="P:TOR signaling"/>
    <property type="evidence" value="ECO:0007669"/>
    <property type="project" value="TreeGrafter"/>
</dbReference>
<sequence length="594" mass="65252">MGHYPLSFPFTVASGAGDRKVSGRWALTQGLKTFTPATGTESCLSAPSPGNGVGPLQRKIWTATGKADSVDSEEEGQDLESHRPQGQMGNNKSCPGQECSSRFLPAEQAEVNRLFDALSSEKLGSSASPRSFSLQALKARLLKAGVGTQRDVFSEKKQIGPTFSLVGSVVEMVTRLFEGMRRVDGSGKAKGPSERVSQEQFTASMSHLLKGTAEEKSLVILNMISASGGPVKARDVHKFTEDLVGSVVHVLSYRRQLRGWSQKPPPGSPSRVQVLAAQLCSEMRLQGKCPALVPRPWRWSVVPRHLVFKFKVSKCGGKLLGPQWLDRDCDQAVLEDWVFRAHHVATFLSLVIHQGFLLLRSSLKLATLVPERQVDPQREFASVLDVLSVIYVNSHLPQERRLSWRLLFATELHGNSFAQLCGRIAHGGPCLVLLEDSDGHVFGGFASCSWEVKPQFQGDDRCFLFSVSPRMAVYTCTGYNDHYMYLNQGQQTIPNGLGMGGQHGYFGLWIDVDFGKGHSKAKPTCTTYGSPQLSAQEDFQFQKMEVWAVGEAPKAESVRKTRSILDIDPEARALLEASGRGRHSEGLREVPDEP</sequence>
<dbReference type="GO" id="GO:0006979">
    <property type="term" value="P:response to oxidative stress"/>
    <property type="evidence" value="ECO:0007669"/>
    <property type="project" value="TreeGrafter"/>
</dbReference>
<protein>
    <recommendedName>
        <fullName evidence="7">MTOR-associated protein MEAK7</fullName>
    </recommendedName>
    <alternativeName>
        <fullName evidence="9">TBC/LysM-associated domain-containing protein 1</fullName>
    </alternativeName>
    <alternativeName>
        <fullName evidence="8">TLD domain-containing protein 1</fullName>
    </alternativeName>
</protein>
<evidence type="ECO:0000256" key="9">
    <source>
        <dbReference type="ARBA" id="ARBA00042134"/>
    </source>
</evidence>
<evidence type="ECO:0000256" key="1">
    <source>
        <dbReference type="ARBA" id="ARBA00004370"/>
    </source>
</evidence>
<dbReference type="Proteomes" id="UP000011080">
    <property type="component" value="Unassembled WGS sequence"/>
</dbReference>
<evidence type="ECO:0000256" key="5">
    <source>
        <dbReference type="ARBA" id="ARBA00023136"/>
    </source>
</evidence>
<dbReference type="PANTHER" id="PTHR23354">
    <property type="entry name" value="NUCLEOLAR PROTEIN 7/ESTROGEN RECEPTOR COACTIVATOR-RELATED"/>
    <property type="match status" value="1"/>
</dbReference>
<dbReference type="InterPro" id="IPR006571">
    <property type="entry name" value="TLDc_dom"/>
</dbReference>
<evidence type="ECO:0000256" key="7">
    <source>
        <dbReference type="ARBA" id="ARBA00039594"/>
    </source>
</evidence>
<dbReference type="PROSITE" id="PS51886">
    <property type="entry name" value="TLDC"/>
    <property type="match status" value="1"/>
</dbReference>
<comment type="subcellular location">
    <subcellularLocation>
        <location evidence="3">Cytoplasm</location>
    </subcellularLocation>
    <subcellularLocation>
        <location evidence="2">Lysosome</location>
    </subcellularLocation>
    <subcellularLocation>
        <location evidence="1">Membrane</location>
    </subcellularLocation>
</comment>
<evidence type="ECO:0000313" key="13">
    <source>
        <dbReference type="Proteomes" id="UP000011080"/>
    </source>
</evidence>
<evidence type="ECO:0000256" key="8">
    <source>
        <dbReference type="ARBA" id="ARBA00041780"/>
    </source>
</evidence>
<dbReference type="GO" id="GO:0005634">
    <property type="term" value="C:nucleus"/>
    <property type="evidence" value="ECO:0007669"/>
    <property type="project" value="TreeGrafter"/>
</dbReference>
<evidence type="ECO:0000256" key="2">
    <source>
        <dbReference type="ARBA" id="ARBA00004371"/>
    </source>
</evidence>
<evidence type="ECO:0000256" key="6">
    <source>
        <dbReference type="ARBA" id="ARBA00023228"/>
    </source>
</evidence>
<dbReference type="Pfam" id="PF07534">
    <property type="entry name" value="TLD"/>
    <property type="match status" value="1"/>
</dbReference>
<dbReference type="STRING" id="72004.ENSBMUP00000018949"/>
<keyword evidence="5" id="KW-0472">Membrane</keyword>
<evidence type="ECO:0000256" key="3">
    <source>
        <dbReference type="ARBA" id="ARBA00004496"/>
    </source>
</evidence>
<feature type="compositionally biased region" description="Polar residues" evidence="10">
    <location>
        <begin position="87"/>
        <end position="96"/>
    </location>
</feature>
<evidence type="ECO:0000259" key="11">
    <source>
        <dbReference type="PROSITE" id="PS51886"/>
    </source>
</evidence>
<dbReference type="EMBL" id="JH880805">
    <property type="protein sequence ID" value="ELR58729.1"/>
    <property type="molecule type" value="Genomic_DNA"/>
</dbReference>
<dbReference type="GO" id="GO:0016020">
    <property type="term" value="C:membrane"/>
    <property type="evidence" value="ECO:0007669"/>
    <property type="project" value="UniProtKB-SubCell"/>
</dbReference>
<name>L8ITB9_9CETA</name>
<evidence type="ECO:0000256" key="10">
    <source>
        <dbReference type="SAM" id="MobiDB-lite"/>
    </source>
</evidence>
<dbReference type="PANTHER" id="PTHR23354:SF131">
    <property type="entry name" value="MTOR-ASSOCIATED PROTEIN MEAK7"/>
    <property type="match status" value="1"/>
</dbReference>
<dbReference type="GO" id="GO:0005764">
    <property type="term" value="C:lysosome"/>
    <property type="evidence" value="ECO:0007669"/>
    <property type="project" value="UniProtKB-SubCell"/>
</dbReference>
<dbReference type="AlphaFoldDB" id="L8ITB9"/>